<reference evidence="1" key="2">
    <citation type="submission" date="2024-07" db="EMBL/GenBank/DDBJ databases">
        <title>Streptomyces haneummycinica sp. nov., a new antibiotic-producing actinobacterium isolated from marine sediment.</title>
        <authorList>
            <person name="Uemura M."/>
            <person name="Hamada M."/>
            <person name="Hirano S."/>
            <person name="Kobayashi K."/>
            <person name="Ohshiro T."/>
            <person name="Kobayashi T."/>
            <person name="Terahara T."/>
        </authorList>
    </citation>
    <scope>NUCLEOTIDE SEQUENCE</scope>
    <source>
        <strain evidence="1">KM77-8</strain>
    </source>
</reference>
<gene>
    <name evidence="1" type="ORF">SHKM778_81020</name>
</gene>
<name>A0AAT9HVZ0_9ACTN</name>
<accession>A0AAT9HVZ0</accession>
<reference evidence="1" key="1">
    <citation type="submission" date="2024-06" db="EMBL/GenBank/DDBJ databases">
        <authorList>
            <consortium name="consrtm"/>
            <person name="Uemura M."/>
            <person name="Terahara T."/>
        </authorList>
    </citation>
    <scope>NUCLEOTIDE SEQUENCE</scope>
    <source>
        <strain evidence="1">KM77-8</strain>
    </source>
</reference>
<dbReference type="EMBL" id="AP035768">
    <property type="protein sequence ID" value="BFO21714.1"/>
    <property type="molecule type" value="Genomic_DNA"/>
</dbReference>
<protein>
    <submittedName>
        <fullName evidence="1">Uncharacterized protein</fullName>
    </submittedName>
</protein>
<proteinExistence type="predicted"/>
<evidence type="ECO:0000313" key="1">
    <source>
        <dbReference type="EMBL" id="BFO21714.1"/>
    </source>
</evidence>
<sequence>MVLDLLRDDLAAKLDGHVMRWQRELAASYETWEQKYAVSLREIRAGREAATGKLEGFLKELGYAG</sequence>
<dbReference type="AlphaFoldDB" id="A0AAT9HVZ0"/>
<organism evidence="1">
    <name type="scientific">Streptomyces haneummycinicus</name>
    <dbReference type="NCBI Taxonomy" id="3074435"/>
    <lineage>
        <taxon>Bacteria</taxon>
        <taxon>Bacillati</taxon>
        <taxon>Actinomycetota</taxon>
        <taxon>Actinomycetes</taxon>
        <taxon>Kitasatosporales</taxon>
        <taxon>Streptomycetaceae</taxon>
        <taxon>Streptomyces</taxon>
    </lineage>
</organism>